<proteinExistence type="predicted"/>
<accession>A0A6C0J6M9</accession>
<organism evidence="1">
    <name type="scientific">viral metagenome</name>
    <dbReference type="NCBI Taxonomy" id="1070528"/>
    <lineage>
        <taxon>unclassified sequences</taxon>
        <taxon>metagenomes</taxon>
        <taxon>organismal metagenomes</taxon>
    </lineage>
</organism>
<dbReference type="EMBL" id="MN740337">
    <property type="protein sequence ID" value="QHU01309.1"/>
    <property type="molecule type" value="Genomic_DNA"/>
</dbReference>
<sequence>MSMSIKESLEIIFKDDKIKTRLDLDVWCGGKGRKKLYDEVKLKSLEGGWMKSSPKSIRRCYQKMLLGYK</sequence>
<evidence type="ECO:0000313" key="1">
    <source>
        <dbReference type="EMBL" id="QHU01309.1"/>
    </source>
</evidence>
<protein>
    <submittedName>
        <fullName evidence="1">Uncharacterized protein</fullName>
    </submittedName>
</protein>
<dbReference type="AlphaFoldDB" id="A0A6C0J6M9"/>
<name>A0A6C0J6M9_9ZZZZ</name>
<reference evidence="1" key="1">
    <citation type="journal article" date="2020" name="Nature">
        <title>Giant virus diversity and host interactions through global metagenomics.</title>
        <authorList>
            <person name="Schulz F."/>
            <person name="Roux S."/>
            <person name="Paez-Espino D."/>
            <person name="Jungbluth S."/>
            <person name="Walsh D.A."/>
            <person name="Denef V.J."/>
            <person name="McMahon K.D."/>
            <person name="Konstantinidis K.T."/>
            <person name="Eloe-Fadrosh E.A."/>
            <person name="Kyrpides N.C."/>
            <person name="Woyke T."/>
        </authorList>
    </citation>
    <scope>NUCLEOTIDE SEQUENCE</scope>
    <source>
        <strain evidence="1">GVMAG-M-3300025860-25</strain>
    </source>
</reference>